<dbReference type="InterPro" id="IPR017900">
    <property type="entry name" value="4Fe4S_Fe_S_CS"/>
</dbReference>
<dbReference type="PROSITE" id="PS51379">
    <property type="entry name" value="4FE4S_FER_2"/>
    <property type="match status" value="2"/>
</dbReference>
<dbReference type="AlphaFoldDB" id="A0A1T4M476"/>
<keyword evidence="2" id="KW-0479">Metal-binding</keyword>
<dbReference type="RefSeq" id="WP_078736581.1">
    <property type="nucleotide sequence ID" value="NZ_FUXE01000005.1"/>
</dbReference>
<dbReference type="InterPro" id="IPR050157">
    <property type="entry name" value="PSI_iron-sulfur_center"/>
</dbReference>
<dbReference type="SUPFAM" id="SSF54862">
    <property type="entry name" value="4Fe-4S ferredoxins"/>
    <property type="match status" value="1"/>
</dbReference>
<dbReference type="PANTHER" id="PTHR24960">
    <property type="entry name" value="PHOTOSYSTEM I IRON-SULFUR CENTER-RELATED"/>
    <property type="match status" value="1"/>
</dbReference>
<accession>A0A1T4M476</accession>
<dbReference type="Proteomes" id="UP000190121">
    <property type="component" value="Unassembled WGS sequence"/>
</dbReference>
<dbReference type="OrthoDB" id="9803397at2"/>
<keyword evidence="4" id="KW-0411">Iron-sulfur</keyword>
<keyword evidence="3" id="KW-0408">Iron</keyword>
<proteinExistence type="predicted"/>
<dbReference type="PANTHER" id="PTHR24960:SF79">
    <property type="entry name" value="PHOTOSYSTEM I IRON-SULFUR CENTER"/>
    <property type="match status" value="1"/>
</dbReference>
<reference evidence="7" key="1">
    <citation type="submission" date="2017-02" db="EMBL/GenBank/DDBJ databases">
        <authorList>
            <person name="Varghese N."/>
            <person name="Submissions S."/>
        </authorList>
    </citation>
    <scope>NUCLEOTIDE SEQUENCE [LARGE SCALE GENOMIC DNA]</scope>
    <source>
        <strain evidence="7">ATCC 51356</strain>
    </source>
</reference>
<name>A0A1T4M476_9PORP</name>
<keyword evidence="7" id="KW-1185">Reference proteome</keyword>
<evidence type="ECO:0000259" key="5">
    <source>
        <dbReference type="PROSITE" id="PS51379"/>
    </source>
</evidence>
<evidence type="ECO:0000313" key="6">
    <source>
        <dbReference type="EMBL" id="SJZ61763.1"/>
    </source>
</evidence>
<dbReference type="GO" id="GO:0051539">
    <property type="term" value="F:4 iron, 4 sulfur cluster binding"/>
    <property type="evidence" value="ECO:0007669"/>
    <property type="project" value="UniProtKB-KW"/>
</dbReference>
<feature type="domain" description="4Fe-4S ferredoxin-type" evidence="5">
    <location>
        <begin position="28"/>
        <end position="55"/>
    </location>
</feature>
<keyword evidence="1" id="KW-0004">4Fe-4S</keyword>
<evidence type="ECO:0000256" key="3">
    <source>
        <dbReference type="ARBA" id="ARBA00023004"/>
    </source>
</evidence>
<dbReference type="Pfam" id="PF13187">
    <property type="entry name" value="Fer4_9"/>
    <property type="match status" value="1"/>
</dbReference>
<gene>
    <name evidence="6" type="ORF">SAMN02745171_00625</name>
</gene>
<sequence>MAYVITDGCVACGSCIDECPVGAISEGDIYKIDAAACIDCGSCAGACPSDAIVQG</sequence>
<dbReference type="PROSITE" id="PS00198">
    <property type="entry name" value="4FE4S_FER_1"/>
    <property type="match status" value="2"/>
</dbReference>
<evidence type="ECO:0000256" key="4">
    <source>
        <dbReference type="ARBA" id="ARBA00023014"/>
    </source>
</evidence>
<dbReference type="EMBL" id="FUXE01000005">
    <property type="protein sequence ID" value="SJZ61763.1"/>
    <property type="molecule type" value="Genomic_DNA"/>
</dbReference>
<protein>
    <submittedName>
        <fullName evidence="6">4Fe-4S dicluster domain-containing protein</fullName>
    </submittedName>
</protein>
<evidence type="ECO:0000256" key="2">
    <source>
        <dbReference type="ARBA" id="ARBA00022723"/>
    </source>
</evidence>
<evidence type="ECO:0000313" key="7">
    <source>
        <dbReference type="Proteomes" id="UP000190121"/>
    </source>
</evidence>
<dbReference type="GO" id="GO:0046872">
    <property type="term" value="F:metal ion binding"/>
    <property type="evidence" value="ECO:0007669"/>
    <property type="project" value="UniProtKB-KW"/>
</dbReference>
<evidence type="ECO:0000256" key="1">
    <source>
        <dbReference type="ARBA" id="ARBA00022485"/>
    </source>
</evidence>
<dbReference type="Gene3D" id="3.30.70.20">
    <property type="match status" value="1"/>
</dbReference>
<feature type="domain" description="4Fe-4S ferredoxin-type" evidence="5">
    <location>
        <begin position="1"/>
        <end position="25"/>
    </location>
</feature>
<organism evidence="6 7">
    <name type="scientific">Porphyromonas circumdentaria</name>
    <dbReference type="NCBI Taxonomy" id="29524"/>
    <lineage>
        <taxon>Bacteria</taxon>
        <taxon>Pseudomonadati</taxon>
        <taxon>Bacteroidota</taxon>
        <taxon>Bacteroidia</taxon>
        <taxon>Bacteroidales</taxon>
        <taxon>Porphyromonadaceae</taxon>
        <taxon>Porphyromonas</taxon>
    </lineage>
</organism>
<dbReference type="InterPro" id="IPR017896">
    <property type="entry name" value="4Fe4S_Fe-S-bd"/>
</dbReference>
<dbReference type="STRING" id="29524.SAMN02745171_00625"/>